<dbReference type="SFLD" id="SFLDF00562">
    <property type="entry name" value="HemN-like__clustered_with_heat"/>
    <property type="match status" value="1"/>
</dbReference>
<comment type="similarity">
    <text evidence="1">Belongs to the anaerobic coproporphyrinogen-III oxidase family. HemW subfamily.</text>
</comment>
<organism evidence="4 5">
    <name type="scientific">Paraburkholderia pallida</name>
    <dbReference type="NCBI Taxonomy" id="2547399"/>
    <lineage>
        <taxon>Bacteria</taxon>
        <taxon>Pseudomonadati</taxon>
        <taxon>Pseudomonadota</taxon>
        <taxon>Betaproteobacteria</taxon>
        <taxon>Burkholderiales</taxon>
        <taxon>Burkholderiaceae</taxon>
        <taxon>Paraburkholderia</taxon>
    </lineage>
</organism>
<dbReference type="SFLD" id="SFLDS00029">
    <property type="entry name" value="Radical_SAM"/>
    <property type="match status" value="1"/>
</dbReference>
<dbReference type="InterPro" id="IPR034505">
    <property type="entry name" value="Coproporphyrinogen-III_oxidase"/>
</dbReference>
<dbReference type="InterPro" id="IPR004559">
    <property type="entry name" value="HemW-like"/>
</dbReference>
<keyword evidence="2" id="KW-0349">Heme</keyword>
<name>A0A4P7CML1_9BURK</name>
<gene>
    <name evidence="4" type="ORF">E1956_07120</name>
</gene>
<dbReference type="InterPro" id="IPR007197">
    <property type="entry name" value="rSAM"/>
</dbReference>
<feature type="domain" description="Radical SAM core" evidence="3">
    <location>
        <begin position="23"/>
        <end position="257"/>
    </location>
</feature>
<dbReference type="Pfam" id="PF04055">
    <property type="entry name" value="Radical_SAM"/>
    <property type="match status" value="1"/>
</dbReference>
<dbReference type="CDD" id="cd01335">
    <property type="entry name" value="Radical_SAM"/>
    <property type="match status" value="1"/>
</dbReference>
<dbReference type="Proteomes" id="UP000295727">
    <property type="component" value="Chromosome 1"/>
</dbReference>
<dbReference type="KEGG" id="ppai:E1956_07120"/>
<evidence type="ECO:0000313" key="5">
    <source>
        <dbReference type="Proteomes" id="UP000295727"/>
    </source>
</evidence>
<dbReference type="AlphaFoldDB" id="A0A4P7CML1"/>
<dbReference type="SFLD" id="SFLDG01082">
    <property type="entry name" value="B12-binding_domain_containing"/>
    <property type="match status" value="1"/>
</dbReference>
<keyword evidence="2" id="KW-0143">Chaperone</keyword>
<reference evidence="4 5" key="1">
    <citation type="submission" date="2019-03" db="EMBL/GenBank/DDBJ databases">
        <title>Paraburkholderia sp. 7MH5, isolated from subtropical forest soil.</title>
        <authorList>
            <person name="Gao Z.-H."/>
            <person name="Qiu L.-H."/>
        </authorList>
    </citation>
    <scope>NUCLEOTIDE SEQUENCE [LARGE SCALE GENOMIC DNA]</scope>
    <source>
        <strain evidence="4 5">7MH5</strain>
    </source>
</reference>
<evidence type="ECO:0000256" key="2">
    <source>
        <dbReference type="RuleBase" id="RU364116"/>
    </source>
</evidence>
<dbReference type="GO" id="GO:0004109">
    <property type="term" value="F:coproporphyrinogen oxidase activity"/>
    <property type="evidence" value="ECO:0007669"/>
    <property type="project" value="InterPro"/>
</dbReference>
<keyword evidence="2" id="KW-0949">S-adenosyl-L-methionine</keyword>
<keyword evidence="2" id="KW-0479">Metal-binding</keyword>
<keyword evidence="2" id="KW-0411">Iron-sulfur</keyword>
<accession>A0A4P7CML1</accession>
<evidence type="ECO:0000256" key="1">
    <source>
        <dbReference type="ARBA" id="ARBA00006100"/>
    </source>
</evidence>
<evidence type="ECO:0000259" key="3">
    <source>
        <dbReference type="PROSITE" id="PS51918"/>
    </source>
</evidence>
<keyword evidence="5" id="KW-1185">Reference proteome</keyword>
<dbReference type="SUPFAM" id="SSF102114">
    <property type="entry name" value="Radical SAM enzymes"/>
    <property type="match status" value="1"/>
</dbReference>
<comment type="function">
    <text evidence="2">Probably acts as a heme chaperone, transferring heme to an unknown acceptor. Binds one molecule of heme per monomer, possibly covalently. Binds 1 [4Fe-4S] cluster. The cluster is coordinated with 3 cysteines and an exchangeable S-adenosyl-L-methionine.</text>
</comment>
<dbReference type="EMBL" id="CP038148">
    <property type="protein sequence ID" value="QBQ96968.1"/>
    <property type="molecule type" value="Genomic_DNA"/>
</dbReference>
<dbReference type="SMART" id="SM00729">
    <property type="entry name" value="Elp3"/>
    <property type="match status" value="1"/>
</dbReference>
<keyword evidence="2" id="KW-0004">4Fe-4S</keyword>
<dbReference type="Gene3D" id="3.30.750.200">
    <property type="match status" value="1"/>
</dbReference>
<proteinExistence type="inferred from homology"/>
<dbReference type="SFLD" id="SFLDG01065">
    <property type="entry name" value="anaerobic_coproporphyrinogen-I"/>
    <property type="match status" value="1"/>
</dbReference>
<dbReference type="NCBIfam" id="TIGR00539">
    <property type="entry name" value="hemN_rel"/>
    <property type="match status" value="1"/>
</dbReference>
<dbReference type="OrthoDB" id="9808022at2"/>
<dbReference type="PROSITE" id="PS51918">
    <property type="entry name" value="RADICAL_SAM"/>
    <property type="match status" value="1"/>
</dbReference>
<sequence length="405" mass="45711">MSQQHRTGIDVVQSFTMPGSIRLTSLPPLSLYVHFPWCVRKCPYCDFNSHEWKGERFPEDDYLDALRADLEQALPLVWGRQVHTVFIGGGTPSLLSAAGLDRLLSDVRALLPLDADAEITLEANPGTFEAAKFAQFRASGVNRLSVGIQSFNETHLKALGRIHDATQARHAVEVAANTFDNFNLDLMFALPQQTFAQCQADIETALSYAPPHLSLYHLTLEPNTLFAKFPPPVPDDDLSADMQEWIHARTAEAGFGRYEVSAYAQPNRQSRHNLNYWRFGDYLGIGAGAHSKLSFPNRIVRQMRYKHPATFIEEARAGKPIQEEHEVSARDLPFEFMLNALRLVEGFPVHRFMERTGLPITTIEPALQEAEKRGLIARDYEKIVPTELGQRFLNDLQELFLKEPA</sequence>
<evidence type="ECO:0000313" key="4">
    <source>
        <dbReference type="EMBL" id="QBQ96968.1"/>
    </source>
</evidence>
<dbReference type="GO" id="GO:0005737">
    <property type="term" value="C:cytoplasm"/>
    <property type="evidence" value="ECO:0007669"/>
    <property type="project" value="UniProtKB-SubCell"/>
</dbReference>
<keyword evidence="2" id="KW-0408">Iron</keyword>
<comment type="subcellular location">
    <subcellularLocation>
        <location evidence="2">Cytoplasm</location>
    </subcellularLocation>
</comment>
<dbReference type="InterPro" id="IPR058240">
    <property type="entry name" value="rSAM_sf"/>
</dbReference>
<dbReference type="Pfam" id="PF06969">
    <property type="entry name" value="HemN_C"/>
    <property type="match status" value="1"/>
</dbReference>
<dbReference type="GO" id="GO:0006779">
    <property type="term" value="P:porphyrin-containing compound biosynthetic process"/>
    <property type="evidence" value="ECO:0007669"/>
    <property type="project" value="InterPro"/>
</dbReference>
<keyword evidence="2" id="KW-0963">Cytoplasm</keyword>
<dbReference type="PANTHER" id="PTHR13932">
    <property type="entry name" value="COPROPORPHYRINIGEN III OXIDASE"/>
    <property type="match status" value="1"/>
</dbReference>
<dbReference type="GO" id="GO:0046872">
    <property type="term" value="F:metal ion binding"/>
    <property type="evidence" value="ECO:0007669"/>
    <property type="project" value="UniProtKB-UniRule"/>
</dbReference>
<dbReference type="SFLD" id="SFLDF00288">
    <property type="entry name" value="HemN-like__clustered_with_nucl"/>
    <property type="match status" value="1"/>
</dbReference>
<protein>
    <recommendedName>
        <fullName evidence="2">Heme chaperone HemW</fullName>
    </recommendedName>
</protein>
<dbReference type="PANTHER" id="PTHR13932:SF5">
    <property type="entry name" value="RADICAL S-ADENOSYL METHIONINE DOMAIN-CONTAINING PROTEIN 1, MITOCHONDRIAL"/>
    <property type="match status" value="1"/>
</dbReference>
<dbReference type="InterPro" id="IPR006638">
    <property type="entry name" value="Elp3/MiaA/NifB-like_rSAM"/>
</dbReference>
<dbReference type="InterPro" id="IPR010723">
    <property type="entry name" value="HemN_C"/>
</dbReference>
<dbReference type="GO" id="GO:0051539">
    <property type="term" value="F:4 iron, 4 sulfur cluster binding"/>
    <property type="evidence" value="ECO:0007669"/>
    <property type="project" value="UniProtKB-UniRule"/>
</dbReference>